<evidence type="ECO:0000256" key="9">
    <source>
        <dbReference type="SAM" id="MobiDB-lite"/>
    </source>
</evidence>
<evidence type="ECO:0000256" key="1">
    <source>
        <dbReference type="ARBA" id="ARBA00001947"/>
    </source>
</evidence>
<dbReference type="InterPro" id="IPR015063">
    <property type="entry name" value="USP8_dimer"/>
</dbReference>
<dbReference type="InterPro" id="IPR044098">
    <property type="entry name" value="STAMBP/STALP-like_MPN"/>
</dbReference>
<evidence type="ECO:0000256" key="2">
    <source>
        <dbReference type="ARBA" id="ARBA00010981"/>
    </source>
</evidence>
<keyword evidence="8" id="KW-0482">Metalloprotease</keyword>
<keyword evidence="5" id="KW-0833">Ubl conjugation pathway</keyword>
<sequence length="603" mass="68342">MDAPQDLVSHRPMSSKEIAERANDYEWNPNVAFKYWARAADTVYREGLNYMREGDLPNAYLLYLRHSSLVLDHIGKHPQAKDPESKAALRPLLKRMPVVLEQLEKMRPQIDRAYEEWLKVSAAQRDIQKSQQPLSPQHAWTSEGPALSWKPTSRAKVLDARKHPELAVKLAKKEIRRRDAARRARISEEEEQRRREAGLWEDWSFDALTESGVPEGQDQQFSERWDSQPPLSTATLMDGPEQQSWDQAGLLEEEYGRPYEFGDYGAFPEAGGPEEQDLQQQMEATHQMLNRAGHAESDGIGDGLSGVSSLPITHTYQYPSISMPSHFAYPSESVDWVPSSPTVHDSARPPRPPKMSLSRLHPDSSDPTPPMIPDKEPLDEAYEPPPPYESLASAPPKAVDAPEKKKRFTFRPAAHLENRKPLRPVFLPSQLRHSFLRIAEQNTRKGLETCGILCGSLINNGLFISCLLIPEQKSTSDTCETENESAMLEYCISQDLIIVGWIHTHPTQTCFMSSRDLHTQAGYQVMMPESIAIVCAPRFTPSWGIFRLTDPPGLPHILQCTRSETFHQHSIDNIYTDASNPPGHVFESSSLEFYVEDLRPRKK</sequence>
<keyword evidence="7" id="KW-0862">Zinc</keyword>
<evidence type="ECO:0000313" key="12">
    <source>
        <dbReference type="Proteomes" id="UP001586593"/>
    </source>
</evidence>
<evidence type="ECO:0000256" key="4">
    <source>
        <dbReference type="ARBA" id="ARBA00022723"/>
    </source>
</evidence>
<keyword evidence="6" id="KW-0378">Hydrolase</keyword>
<evidence type="ECO:0000256" key="5">
    <source>
        <dbReference type="ARBA" id="ARBA00022786"/>
    </source>
</evidence>
<dbReference type="Pfam" id="PF08969">
    <property type="entry name" value="USP8_dimer"/>
    <property type="match status" value="1"/>
</dbReference>
<dbReference type="PANTHER" id="PTHR12947:SF13">
    <property type="entry name" value="FI19924P1"/>
    <property type="match status" value="1"/>
</dbReference>
<comment type="caution">
    <text evidence="11">The sequence shown here is derived from an EMBL/GenBank/DDBJ whole genome shotgun (WGS) entry which is preliminary data.</text>
</comment>
<dbReference type="SMART" id="SM00232">
    <property type="entry name" value="JAB_MPN"/>
    <property type="match status" value="1"/>
</dbReference>
<evidence type="ECO:0000256" key="7">
    <source>
        <dbReference type="ARBA" id="ARBA00022833"/>
    </source>
</evidence>
<dbReference type="SUPFAM" id="SSF102712">
    <property type="entry name" value="JAB1/MPN domain"/>
    <property type="match status" value="1"/>
</dbReference>
<dbReference type="Pfam" id="PF01398">
    <property type="entry name" value="JAB"/>
    <property type="match status" value="1"/>
</dbReference>
<evidence type="ECO:0000313" key="11">
    <source>
        <dbReference type="EMBL" id="KAL1873595.1"/>
    </source>
</evidence>
<dbReference type="InterPro" id="IPR000555">
    <property type="entry name" value="JAMM/MPN+_dom"/>
</dbReference>
<evidence type="ECO:0000256" key="6">
    <source>
        <dbReference type="ARBA" id="ARBA00022801"/>
    </source>
</evidence>
<gene>
    <name evidence="11" type="ORF">VTK73DRAFT_837</name>
</gene>
<feature type="domain" description="MPN" evidence="10">
    <location>
        <begin position="425"/>
        <end position="554"/>
    </location>
</feature>
<comment type="similarity">
    <text evidence="2">Belongs to the peptidase M67C family.</text>
</comment>
<dbReference type="EMBL" id="JAZHXJ010000119">
    <property type="protein sequence ID" value="KAL1873595.1"/>
    <property type="molecule type" value="Genomic_DNA"/>
</dbReference>
<dbReference type="CDD" id="cd08066">
    <property type="entry name" value="MPN_AMSH_like"/>
    <property type="match status" value="1"/>
</dbReference>
<dbReference type="InterPro" id="IPR037518">
    <property type="entry name" value="MPN"/>
</dbReference>
<proteinExistence type="inferred from homology"/>
<feature type="region of interest" description="Disordered" evidence="9">
    <location>
        <begin position="336"/>
        <end position="402"/>
    </location>
</feature>
<dbReference type="Proteomes" id="UP001586593">
    <property type="component" value="Unassembled WGS sequence"/>
</dbReference>
<protein>
    <recommendedName>
        <fullName evidence="10">MPN domain-containing protein</fullName>
    </recommendedName>
</protein>
<evidence type="ECO:0000259" key="10">
    <source>
        <dbReference type="PROSITE" id="PS50249"/>
    </source>
</evidence>
<organism evidence="11 12">
    <name type="scientific">Phialemonium thermophilum</name>
    <dbReference type="NCBI Taxonomy" id="223376"/>
    <lineage>
        <taxon>Eukaryota</taxon>
        <taxon>Fungi</taxon>
        <taxon>Dikarya</taxon>
        <taxon>Ascomycota</taxon>
        <taxon>Pezizomycotina</taxon>
        <taxon>Sordariomycetes</taxon>
        <taxon>Sordariomycetidae</taxon>
        <taxon>Cephalothecales</taxon>
        <taxon>Cephalothecaceae</taxon>
        <taxon>Phialemonium</taxon>
    </lineage>
</organism>
<keyword evidence="4" id="KW-0479">Metal-binding</keyword>
<dbReference type="Gene3D" id="3.40.140.10">
    <property type="entry name" value="Cytidine Deaminase, domain 2"/>
    <property type="match status" value="1"/>
</dbReference>
<name>A0ABR3XCC0_9PEZI</name>
<comment type="cofactor">
    <cofactor evidence="1">
        <name>Zn(2+)</name>
        <dbReference type="ChEBI" id="CHEBI:29105"/>
    </cofactor>
</comment>
<evidence type="ECO:0000256" key="8">
    <source>
        <dbReference type="ARBA" id="ARBA00023049"/>
    </source>
</evidence>
<accession>A0ABR3XCC0</accession>
<dbReference type="PANTHER" id="PTHR12947">
    <property type="entry name" value="AMSH-LIKE PROTEASE"/>
    <property type="match status" value="1"/>
</dbReference>
<keyword evidence="12" id="KW-1185">Reference proteome</keyword>
<dbReference type="PROSITE" id="PS50249">
    <property type="entry name" value="MPN"/>
    <property type="match status" value="1"/>
</dbReference>
<evidence type="ECO:0000256" key="3">
    <source>
        <dbReference type="ARBA" id="ARBA00022670"/>
    </source>
</evidence>
<dbReference type="Gene3D" id="1.20.58.80">
    <property type="entry name" value="Phosphotransferase system, lactose/cellobiose-type IIA subunit"/>
    <property type="match status" value="1"/>
</dbReference>
<keyword evidence="3" id="KW-0645">Protease</keyword>
<reference evidence="11 12" key="1">
    <citation type="journal article" date="2024" name="Commun. Biol.">
        <title>Comparative genomic analysis of thermophilic fungi reveals convergent evolutionary adaptations and gene losses.</title>
        <authorList>
            <person name="Steindorff A.S."/>
            <person name="Aguilar-Pontes M.V."/>
            <person name="Robinson A.J."/>
            <person name="Andreopoulos B."/>
            <person name="LaButti K."/>
            <person name="Kuo A."/>
            <person name="Mondo S."/>
            <person name="Riley R."/>
            <person name="Otillar R."/>
            <person name="Haridas S."/>
            <person name="Lipzen A."/>
            <person name="Grimwood J."/>
            <person name="Schmutz J."/>
            <person name="Clum A."/>
            <person name="Reid I.D."/>
            <person name="Moisan M.C."/>
            <person name="Butler G."/>
            <person name="Nguyen T.T.M."/>
            <person name="Dewar K."/>
            <person name="Conant G."/>
            <person name="Drula E."/>
            <person name="Henrissat B."/>
            <person name="Hansel C."/>
            <person name="Singer S."/>
            <person name="Hutchinson M.I."/>
            <person name="de Vries R.P."/>
            <person name="Natvig D.O."/>
            <person name="Powell A.J."/>
            <person name="Tsang A."/>
            <person name="Grigoriev I.V."/>
        </authorList>
    </citation>
    <scope>NUCLEOTIDE SEQUENCE [LARGE SCALE GENOMIC DNA]</scope>
    <source>
        <strain evidence="11 12">ATCC 24622</strain>
    </source>
</reference>